<reference evidence="2" key="1">
    <citation type="submission" date="2018-04" db="EMBL/GenBank/DDBJ databases">
        <title>Whole genome sequencing of Hypsizygus marmoreus.</title>
        <authorList>
            <person name="Choi I.-G."/>
            <person name="Min B."/>
            <person name="Kim J.-G."/>
            <person name="Kim S."/>
            <person name="Oh Y.-L."/>
            <person name="Kong W.-S."/>
            <person name="Park H."/>
            <person name="Jeong J."/>
            <person name="Song E.-S."/>
        </authorList>
    </citation>
    <scope>NUCLEOTIDE SEQUENCE [LARGE SCALE GENOMIC DNA]</scope>
    <source>
        <strain evidence="2">51987-8</strain>
    </source>
</reference>
<dbReference type="AlphaFoldDB" id="A0A369J4P2"/>
<protein>
    <submittedName>
        <fullName evidence="2">Uncharacterized protein</fullName>
    </submittedName>
</protein>
<accession>A0A369J4P2</accession>
<comment type="caution">
    <text evidence="2">The sequence shown here is derived from an EMBL/GenBank/DDBJ whole genome shotgun (WGS) entry which is preliminary data.</text>
</comment>
<dbReference type="InParanoid" id="A0A369J4P2"/>
<name>A0A369J4P2_HYPMA</name>
<keyword evidence="3" id="KW-1185">Reference proteome</keyword>
<dbReference type="EMBL" id="LUEZ02000122">
    <property type="protein sequence ID" value="RDB16928.1"/>
    <property type="molecule type" value="Genomic_DNA"/>
</dbReference>
<evidence type="ECO:0000313" key="3">
    <source>
        <dbReference type="Proteomes" id="UP000076154"/>
    </source>
</evidence>
<proteinExistence type="predicted"/>
<feature type="compositionally biased region" description="Basic residues" evidence="1">
    <location>
        <begin position="23"/>
        <end position="32"/>
    </location>
</feature>
<evidence type="ECO:0000256" key="1">
    <source>
        <dbReference type="SAM" id="MobiDB-lite"/>
    </source>
</evidence>
<evidence type="ECO:0000313" key="2">
    <source>
        <dbReference type="EMBL" id="RDB16928.1"/>
    </source>
</evidence>
<sequence length="94" mass="10607">MAHSKRTKSTKTGSQKHTAAKQAAKKKSKGAVKFRNEELRTMLDSQCSLLYPTNEAAPIPNLTPDNPSHILLESTIFVAKVDQSWETRLTRRRE</sequence>
<gene>
    <name evidence="2" type="ORF">Hypma_002396</name>
</gene>
<dbReference type="Proteomes" id="UP000076154">
    <property type="component" value="Unassembled WGS sequence"/>
</dbReference>
<feature type="region of interest" description="Disordered" evidence="1">
    <location>
        <begin position="1"/>
        <end position="33"/>
    </location>
</feature>
<organism evidence="2 3">
    <name type="scientific">Hypsizygus marmoreus</name>
    <name type="common">White beech mushroom</name>
    <name type="synonym">Agaricus marmoreus</name>
    <dbReference type="NCBI Taxonomy" id="39966"/>
    <lineage>
        <taxon>Eukaryota</taxon>
        <taxon>Fungi</taxon>
        <taxon>Dikarya</taxon>
        <taxon>Basidiomycota</taxon>
        <taxon>Agaricomycotina</taxon>
        <taxon>Agaricomycetes</taxon>
        <taxon>Agaricomycetidae</taxon>
        <taxon>Agaricales</taxon>
        <taxon>Tricholomatineae</taxon>
        <taxon>Lyophyllaceae</taxon>
        <taxon>Hypsizygus</taxon>
    </lineage>
</organism>